<dbReference type="InterPro" id="IPR007349">
    <property type="entry name" value="DUF418"/>
</dbReference>
<evidence type="ECO:0000313" key="4">
    <source>
        <dbReference type="Proteomes" id="UP001281447"/>
    </source>
</evidence>
<keyword evidence="1" id="KW-0472">Membrane</keyword>
<accession>A0ABU5C5L9</accession>
<evidence type="ECO:0000259" key="2">
    <source>
        <dbReference type="Pfam" id="PF04235"/>
    </source>
</evidence>
<organism evidence="3 4">
    <name type="scientific">Tigheibacillus halophilus</name>
    <dbReference type="NCBI Taxonomy" id="361280"/>
    <lineage>
        <taxon>Bacteria</taxon>
        <taxon>Bacillati</taxon>
        <taxon>Bacillota</taxon>
        <taxon>Bacilli</taxon>
        <taxon>Bacillales</taxon>
        <taxon>Bacillaceae</taxon>
        <taxon>Tigheibacillus</taxon>
    </lineage>
</organism>
<feature type="domain" description="DUF418" evidence="2">
    <location>
        <begin position="8"/>
        <end position="169"/>
    </location>
</feature>
<gene>
    <name evidence="3" type="ORF">RWE15_09385</name>
</gene>
<dbReference type="PANTHER" id="PTHR30590">
    <property type="entry name" value="INNER MEMBRANE PROTEIN"/>
    <property type="match status" value="1"/>
</dbReference>
<feature type="transmembrane region" description="Helical" evidence="1">
    <location>
        <begin position="28"/>
        <end position="47"/>
    </location>
</feature>
<evidence type="ECO:0000313" key="3">
    <source>
        <dbReference type="EMBL" id="MDY0394622.1"/>
    </source>
</evidence>
<sequence>MFLMGLYAAKRGVFSNYVLHKPFVKRTWLYSLWCSIPLSIGIFLLRLKILDFGVMNEQFVQILLIISGVSLSLFYISSILLLLEKERWKKVFHPLSYIGRMALTVYIMQTMIGVGIFTGFGIFGTLNLRLGILISFIVFPMLAVFSFVWLQYFRFGPLEWAWRSFTYGKLQSIKINRKSAI</sequence>
<keyword evidence="1" id="KW-1133">Transmembrane helix</keyword>
<keyword evidence="1" id="KW-0812">Transmembrane</keyword>
<proteinExistence type="predicted"/>
<dbReference type="Proteomes" id="UP001281447">
    <property type="component" value="Unassembled WGS sequence"/>
</dbReference>
<comment type="caution">
    <text evidence="3">The sequence shown here is derived from an EMBL/GenBank/DDBJ whole genome shotgun (WGS) entry which is preliminary data.</text>
</comment>
<dbReference type="EMBL" id="JAWDIP010000003">
    <property type="protein sequence ID" value="MDY0394622.1"/>
    <property type="molecule type" value="Genomic_DNA"/>
</dbReference>
<reference evidence="3 4" key="1">
    <citation type="submission" date="2023-10" db="EMBL/GenBank/DDBJ databases">
        <title>Virgibacillus halophilus 5B73C genome.</title>
        <authorList>
            <person name="Miliotis G."/>
            <person name="Sengupta P."/>
            <person name="Hameed A."/>
            <person name="Chuvochina M."/>
            <person name="Mcdonagh F."/>
            <person name="Simpson A.C."/>
            <person name="Singh N.K."/>
            <person name="Rekha P.D."/>
            <person name="Raman K."/>
            <person name="Hugenholtz P."/>
            <person name="Venkateswaran K."/>
        </authorList>
    </citation>
    <scope>NUCLEOTIDE SEQUENCE [LARGE SCALE GENOMIC DNA]</scope>
    <source>
        <strain evidence="3 4">5B73C</strain>
    </source>
</reference>
<protein>
    <submittedName>
        <fullName evidence="3">DUF418 domain-containing protein</fullName>
    </submittedName>
</protein>
<feature type="transmembrane region" description="Helical" evidence="1">
    <location>
        <begin position="103"/>
        <end position="124"/>
    </location>
</feature>
<dbReference type="InterPro" id="IPR052529">
    <property type="entry name" value="Bact_Transport_Assoc"/>
</dbReference>
<evidence type="ECO:0000256" key="1">
    <source>
        <dbReference type="SAM" id="Phobius"/>
    </source>
</evidence>
<dbReference type="Pfam" id="PF04235">
    <property type="entry name" value="DUF418"/>
    <property type="match status" value="1"/>
</dbReference>
<keyword evidence="4" id="KW-1185">Reference proteome</keyword>
<feature type="transmembrane region" description="Helical" evidence="1">
    <location>
        <begin position="59"/>
        <end position="83"/>
    </location>
</feature>
<name>A0ABU5C5L9_9BACI</name>
<feature type="transmembrane region" description="Helical" evidence="1">
    <location>
        <begin position="130"/>
        <end position="153"/>
    </location>
</feature>
<dbReference type="PANTHER" id="PTHR30590:SF2">
    <property type="entry name" value="INNER MEMBRANE PROTEIN"/>
    <property type="match status" value="1"/>
</dbReference>